<gene>
    <name evidence="5" type="ORF">HAX54_011265</name>
</gene>
<reference evidence="5 6" key="1">
    <citation type="journal article" date="2021" name="BMC Genomics">
        <title>Datura genome reveals duplications of psychoactive alkaloid biosynthetic genes and high mutation rate following tissue culture.</title>
        <authorList>
            <person name="Rajewski A."/>
            <person name="Carter-House D."/>
            <person name="Stajich J."/>
            <person name="Litt A."/>
        </authorList>
    </citation>
    <scope>NUCLEOTIDE SEQUENCE [LARGE SCALE GENOMIC DNA]</scope>
    <source>
        <strain evidence="5">AR-01</strain>
    </source>
</reference>
<protein>
    <submittedName>
        <fullName evidence="5">Uncharacterized protein</fullName>
    </submittedName>
</protein>
<evidence type="ECO:0000256" key="2">
    <source>
        <dbReference type="ARBA" id="ARBA00022763"/>
    </source>
</evidence>
<organism evidence="5 6">
    <name type="scientific">Datura stramonium</name>
    <name type="common">Jimsonweed</name>
    <name type="synonym">Common thornapple</name>
    <dbReference type="NCBI Taxonomy" id="4076"/>
    <lineage>
        <taxon>Eukaryota</taxon>
        <taxon>Viridiplantae</taxon>
        <taxon>Streptophyta</taxon>
        <taxon>Embryophyta</taxon>
        <taxon>Tracheophyta</taxon>
        <taxon>Spermatophyta</taxon>
        <taxon>Magnoliopsida</taxon>
        <taxon>eudicotyledons</taxon>
        <taxon>Gunneridae</taxon>
        <taxon>Pentapetalae</taxon>
        <taxon>asterids</taxon>
        <taxon>lamiids</taxon>
        <taxon>Solanales</taxon>
        <taxon>Solanaceae</taxon>
        <taxon>Solanoideae</taxon>
        <taxon>Datureae</taxon>
        <taxon>Datura</taxon>
    </lineage>
</organism>
<dbReference type="Proteomes" id="UP000823775">
    <property type="component" value="Unassembled WGS sequence"/>
</dbReference>
<evidence type="ECO:0000313" key="6">
    <source>
        <dbReference type="Proteomes" id="UP000823775"/>
    </source>
</evidence>
<evidence type="ECO:0000256" key="1">
    <source>
        <dbReference type="ARBA" id="ARBA00004123"/>
    </source>
</evidence>
<keyword evidence="6" id="KW-1185">Reference proteome</keyword>
<evidence type="ECO:0000256" key="3">
    <source>
        <dbReference type="ARBA" id="ARBA00023204"/>
    </source>
</evidence>
<sequence length="112" mass="12518">MLRVSNAVKWLLLLPRKKSRMGLKTGFRLIDPPPSTEELISLLDVKPPADSMKDALRPVMTAMVRSELLNHTDADVKVSVLSCTQLCRITAPQQPYDDGSMKEIFQLIVKGI</sequence>
<dbReference type="Pfam" id="PF20168">
    <property type="entry name" value="PDS5"/>
    <property type="match status" value="1"/>
</dbReference>
<keyword evidence="3" id="KW-0234">DNA repair</keyword>
<evidence type="ECO:0000256" key="4">
    <source>
        <dbReference type="ARBA" id="ARBA00023242"/>
    </source>
</evidence>
<evidence type="ECO:0000313" key="5">
    <source>
        <dbReference type="EMBL" id="MCD7471002.1"/>
    </source>
</evidence>
<name>A0ABS8TKC1_DATST</name>
<dbReference type="InterPro" id="IPR039776">
    <property type="entry name" value="Pds5"/>
</dbReference>
<keyword evidence="2" id="KW-0227">DNA damage</keyword>
<dbReference type="EMBL" id="JACEIK010001639">
    <property type="protein sequence ID" value="MCD7471002.1"/>
    <property type="molecule type" value="Genomic_DNA"/>
</dbReference>
<dbReference type="PANTHER" id="PTHR12663:SF70">
    <property type="entry name" value="SISTER CHROMATID COHESION PROTEIN PDS5 HOMOLOG A-LIKE"/>
    <property type="match status" value="1"/>
</dbReference>
<dbReference type="PANTHER" id="PTHR12663">
    <property type="entry name" value="ANDROGEN INDUCED INHIBITOR OF PROLIFERATION AS3 / PDS5-RELATED"/>
    <property type="match status" value="1"/>
</dbReference>
<comment type="subcellular location">
    <subcellularLocation>
        <location evidence="1">Nucleus</location>
    </subcellularLocation>
</comment>
<comment type="caution">
    <text evidence="5">The sequence shown here is derived from an EMBL/GenBank/DDBJ whole genome shotgun (WGS) entry which is preliminary data.</text>
</comment>
<proteinExistence type="predicted"/>
<keyword evidence="4" id="KW-0539">Nucleus</keyword>
<accession>A0ABS8TKC1</accession>